<accession>A0ABZ1HUW4</accession>
<organism evidence="1 2">
    <name type="scientific">Amycolatopsis rhabdoformis</name>
    <dbReference type="NCBI Taxonomy" id="1448059"/>
    <lineage>
        <taxon>Bacteria</taxon>
        <taxon>Bacillati</taxon>
        <taxon>Actinomycetota</taxon>
        <taxon>Actinomycetes</taxon>
        <taxon>Pseudonocardiales</taxon>
        <taxon>Pseudonocardiaceae</taxon>
        <taxon>Amycolatopsis</taxon>
    </lineage>
</organism>
<keyword evidence="2" id="KW-1185">Reference proteome</keyword>
<evidence type="ECO:0008006" key="3">
    <source>
        <dbReference type="Google" id="ProtNLM"/>
    </source>
</evidence>
<dbReference type="RefSeq" id="WP_326565110.1">
    <property type="nucleotide sequence ID" value="NZ_CP142149.1"/>
</dbReference>
<gene>
    <name evidence="1" type="ORF">VSH64_25030</name>
</gene>
<evidence type="ECO:0000313" key="1">
    <source>
        <dbReference type="EMBL" id="WSE26142.1"/>
    </source>
</evidence>
<sequence length="172" mass="18472">MSDLSLPAQLVMARFYEDEVKNAVDEAKREFAMSQQGMQQALVEAQKLKTAVQAQLLAAMGAGDRAGANVDGELLGSFSYNKGQASLYVKDADAFRAWVEENAPEKIVRQVEADYAKRVLNEAAASGELPPGVDIHVGDPYLSFRSAAGGKEAAARLWEQRGAELLQPEGGA</sequence>
<proteinExistence type="predicted"/>
<reference evidence="1 2" key="1">
    <citation type="journal article" date="2015" name="Int. J. Syst. Evol. Microbiol.">
        <title>Amycolatopsis rhabdoformis sp. nov., an actinomycete isolated from a tropical forest soil.</title>
        <authorList>
            <person name="Souza W.R."/>
            <person name="Silva R.E."/>
            <person name="Goodfellow M."/>
            <person name="Busarakam K."/>
            <person name="Figueiro F.S."/>
            <person name="Ferreira D."/>
            <person name="Rodrigues-Filho E."/>
            <person name="Moraes L.A.B."/>
            <person name="Zucchi T.D."/>
        </authorList>
    </citation>
    <scope>NUCLEOTIDE SEQUENCE [LARGE SCALE GENOMIC DNA]</scope>
    <source>
        <strain evidence="1 2">NCIMB 14900</strain>
    </source>
</reference>
<evidence type="ECO:0000313" key="2">
    <source>
        <dbReference type="Proteomes" id="UP001330812"/>
    </source>
</evidence>
<name>A0ABZ1HUW4_9PSEU</name>
<dbReference type="Proteomes" id="UP001330812">
    <property type="component" value="Chromosome"/>
</dbReference>
<protein>
    <recommendedName>
        <fullName evidence="3">Phage protein</fullName>
    </recommendedName>
</protein>
<dbReference type="EMBL" id="CP142149">
    <property type="protein sequence ID" value="WSE26142.1"/>
    <property type="molecule type" value="Genomic_DNA"/>
</dbReference>